<dbReference type="Proteomes" id="UP000494170">
    <property type="component" value="Unassembled WGS sequence"/>
</dbReference>
<gene>
    <name evidence="2" type="ORF">BLA6863_04200</name>
</gene>
<dbReference type="AlphaFoldDB" id="A0A6P2N470"/>
<organism evidence="2 3">
    <name type="scientific">Burkholderia lata (strain ATCC 17760 / DSM 23089 / LMG 22485 / NCIMB 9086 / R18194 / 383)</name>
    <dbReference type="NCBI Taxonomy" id="482957"/>
    <lineage>
        <taxon>Bacteria</taxon>
        <taxon>Pseudomonadati</taxon>
        <taxon>Pseudomonadota</taxon>
        <taxon>Betaproteobacteria</taxon>
        <taxon>Burkholderiales</taxon>
        <taxon>Burkholderiaceae</taxon>
        <taxon>Burkholderia</taxon>
        <taxon>Burkholderia cepacia complex</taxon>
    </lineage>
</organism>
<accession>A0A6P2N470</accession>
<feature type="region of interest" description="Disordered" evidence="1">
    <location>
        <begin position="1"/>
        <end position="20"/>
    </location>
</feature>
<evidence type="ECO:0000313" key="2">
    <source>
        <dbReference type="EMBL" id="VWB88238.1"/>
    </source>
</evidence>
<dbReference type="RefSeq" id="WP_174942466.1">
    <property type="nucleotide sequence ID" value="NZ_CABVPY010000027.1"/>
</dbReference>
<reference evidence="2 3" key="1">
    <citation type="submission" date="2019-09" db="EMBL/GenBank/DDBJ databases">
        <authorList>
            <person name="Depoorter E."/>
        </authorList>
    </citation>
    <scope>NUCLEOTIDE SEQUENCE [LARGE SCALE GENOMIC DNA]</scope>
    <source>
        <strain evidence="2">LMG 6863</strain>
    </source>
</reference>
<proteinExistence type="predicted"/>
<evidence type="ECO:0000313" key="3">
    <source>
        <dbReference type="Proteomes" id="UP000494170"/>
    </source>
</evidence>
<evidence type="ECO:0000256" key="1">
    <source>
        <dbReference type="SAM" id="MobiDB-lite"/>
    </source>
</evidence>
<protein>
    <submittedName>
        <fullName evidence="2">Uncharacterized protein</fullName>
    </submittedName>
</protein>
<dbReference type="EMBL" id="CABVPY010000027">
    <property type="protein sequence ID" value="VWB88238.1"/>
    <property type="molecule type" value="Genomic_DNA"/>
</dbReference>
<sequence>MNQQSMLPVDTETLPKRRRRQEEVTMAEFLDACKATGEKAIPADDPAYRYAERAGIPDDFLEIAWLEFRERHLDNPAKKYRDWRAAFRNAVRDNWYRLWRYAEGQCVLTVQGEQASHVHGKSAPRTAAQNHDVARMWASSQADRAAINATENAKAKALLFGSSSRRPSRHSGFDQIDYREGINEDGSF</sequence>
<name>A0A6P2N470_BURL3</name>